<evidence type="ECO:0000259" key="1">
    <source>
        <dbReference type="Pfam" id="PF01419"/>
    </source>
</evidence>
<accession>A0A370PDU4</accession>
<sequence>MNPFGLHQDGPYGGMGGSAYDARRGENKVRHLDAWETNYNNYKVLGAINFEFDQGSSGRIGGKDPNLNYYPKSFDFEDDETIDDMWVFAGDGEGYVNGFEFHTTYGKNFKVGGDEGLPTHLQGPDLGANGEWAGATGRDPVHGADAVVDNMILYFKE</sequence>
<organism evidence="2 3">
    <name type="scientific">Aspergillus phoenicis ATCC 13157</name>
    <dbReference type="NCBI Taxonomy" id="1353007"/>
    <lineage>
        <taxon>Eukaryota</taxon>
        <taxon>Fungi</taxon>
        <taxon>Dikarya</taxon>
        <taxon>Ascomycota</taxon>
        <taxon>Pezizomycotina</taxon>
        <taxon>Eurotiomycetes</taxon>
        <taxon>Eurotiomycetidae</taxon>
        <taxon>Eurotiales</taxon>
        <taxon>Aspergillaceae</taxon>
        <taxon>Aspergillus</taxon>
    </lineage>
</organism>
<gene>
    <name evidence="2" type="ORF">M752DRAFT_277669</name>
</gene>
<dbReference type="InterPro" id="IPR036404">
    <property type="entry name" value="Jacalin-like_lectin_dom_sf"/>
</dbReference>
<dbReference type="SUPFAM" id="SSF51101">
    <property type="entry name" value="Mannose-binding lectins"/>
    <property type="match status" value="1"/>
</dbReference>
<dbReference type="Gene3D" id="2.100.10.30">
    <property type="entry name" value="Jacalin-like lectin domain"/>
    <property type="match status" value="1"/>
</dbReference>
<evidence type="ECO:0000313" key="3">
    <source>
        <dbReference type="Proteomes" id="UP000254937"/>
    </source>
</evidence>
<reference evidence="2 3" key="1">
    <citation type="submission" date="2018-07" db="EMBL/GenBank/DDBJ databases">
        <title>Section-level genome sequencing of Aspergillus section Nigri to investigate inter- and intra-species variation.</title>
        <authorList>
            <consortium name="DOE Joint Genome Institute"/>
            <person name="Vesth T.C."/>
            <person name="Nybo J.L."/>
            <person name="Theobald S."/>
            <person name="Frisvad J.C."/>
            <person name="Larsen T.O."/>
            <person name="Nielsen K.F."/>
            <person name="Hoof J.B."/>
            <person name="Brandl J."/>
            <person name="Salamov A."/>
            <person name="Riley R."/>
            <person name="Gladden J.M."/>
            <person name="Phatale P."/>
            <person name="Nielsen M.T."/>
            <person name="Lyhne E.K."/>
            <person name="Kogle M.E."/>
            <person name="Strasser K."/>
            <person name="McDonnell E."/>
            <person name="Barry K."/>
            <person name="Clum A."/>
            <person name="Chen C."/>
            <person name="Nolan M."/>
            <person name="Sandor L."/>
            <person name="Kuo A."/>
            <person name="Lipzen A."/>
            <person name="Hainaut M."/>
            <person name="Drula E."/>
            <person name="Tsang A."/>
            <person name="Magnuson J.K."/>
            <person name="Henrissat B."/>
            <person name="Wiebenga A."/>
            <person name="Simmons B.A."/>
            <person name="Makela M.R."/>
            <person name="De vries R.P."/>
            <person name="Grigoriev I.V."/>
            <person name="Mortensen U.H."/>
            <person name="Baker S.E."/>
            <person name="Andersen M.R."/>
        </authorList>
    </citation>
    <scope>NUCLEOTIDE SEQUENCE [LARGE SCALE GENOMIC DNA]</scope>
    <source>
        <strain evidence="2 3">ATCC 13157</strain>
    </source>
</reference>
<keyword evidence="3" id="KW-1185">Reference proteome</keyword>
<proteinExistence type="predicted"/>
<name>A0A370PDU4_ASPPH</name>
<dbReference type="Proteomes" id="UP000254937">
    <property type="component" value="Unassembled WGS sequence"/>
</dbReference>
<dbReference type="AlphaFoldDB" id="A0A370PDU4"/>
<dbReference type="EMBL" id="KZ851858">
    <property type="protein sequence ID" value="RDK40356.1"/>
    <property type="molecule type" value="Genomic_DNA"/>
</dbReference>
<evidence type="ECO:0000313" key="2">
    <source>
        <dbReference type="EMBL" id="RDK40356.1"/>
    </source>
</evidence>
<protein>
    <recommendedName>
        <fullName evidence="1">Jacalin-type lectin domain-containing protein</fullName>
    </recommendedName>
</protein>
<dbReference type="InterPro" id="IPR001229">
    <property type="entry name" value="Jacalin-like_lectin_dom"/>
</dbReference>
<dbReference type="Pfam" id="PF01419">
    <property type="entry name" value="Jacalin"/>
    <property type="match status" value="1"/>
</dbReference>
<feature type="domain" description="Jacalin-type lectin" evidence="1">
    <location>
        <begin position="10"/>
        <end position="122"/>
    </location>
</feature>